<dbReference type="Proteomes" id="UP000177865">
    <property type="component" value="Unassembled WGS sequence"/>
</dbReference>
<dbReference type="InterPro" id="IPR036690">
    <property type="entry name" value="Fdx_antiC-bd_sf"/>
</dbReference>
<accession>A0A1G2Q0G3</accession>
<sequence length="303" mass="34192">MSFVNEALMREWGFGRLPLVMLENPQSRDLEALRPALLPRLLSQAQQERRANAETRLFEVGAVFTPAGVNKISERVALSAVLAREKGVREHTSQLLRSVFYELKGACQDLVEHFGLTDIAWQPLDRHLNPAGTRGKKEPYSPFSRWARLDLWHPGKSALLFVDGRPAGVVGEPRPRFLEAHRMRGAVAAAEIDFTALALAASEEHEYRPASRYPELIRDIAVLVPQQVLADEVGKEIAREGKALVRDVDLFDYYEGPEVPAGEKNLAFRIVYQAQDRTLTDGEADELHKRIERMLAQHGWTVR</sequence>
<dbReference type="Pfam" id="PF03147">
    <property type="entry name" value="FDX-ACB"/>
    <property type="match status" value="1"/>
</dbReference>
<dbReference type="InterPro" id="IPR005121">
    <property type="entry name" value="Fdx_antiC-bd"/>
</dbReference>
<dbReference type="InterPro" id="IPR045864">
    <property type="entry name" value="aa-tRNA-synth_II/BPL/LPL"/>
</dbReference>
<dbReference type="Pfam" id="PF17759">
    <property type="entry name" value="tRNA_synthFbeta"/>
    <property type="match status" value="1"/>
</dbReference>
<proteinExistence type="predicted"/>
<reference evidence="2 3" key="1">
    <citation type="journal article" date="2016" name="Nat. Commun.">
        <title>Thousands of microbial genomes shed light on interconnected biogeochemical processes in an aquifer system.</title>
        <authorList>
            <person name="Anantharaman K."/>
            <person name="Brown C.T."/>
            <person name="Hug L.A."/>
            <person name="Sharon I."/>
            <person name="Castelle C.J."/>
            <person name="Probst A.J."/>
            <person name="Thomas B.C."/>
            <person name="Singh A."/>
            <person name="Wilkins M.J."/>
            <person name="Karaoz U."/>
            <person name="Brodie E.L."/>
            <person name="Williams K.H."/>
            <person name="Hubbard S.S."/>
            <person name="Banfield J.F."/>
        </authorList>
    </citation>
    <scope>NUCLEOTIDE SEQUENCE [LARGE SCALE GENOMIC DNA]</scope>
</reference>
<dbReference type="Gene3D" id="3.30.70.380">
    <property type="entry name" value="Ferrodoxin-fold anticodon-binding domain"/>
    <property type="match status" value="1"/>
</dbReference>
<name>A0A1G2Q0G3_9BACT</name>
<dbReference type="Gene3D" id="3.30.930.10">
    <property type="entry name" value="Bira Bifunctional Protein, Domain 2"/>
    <property type="match status" value="1"/>
</dbReference>
<organism evidence="2 3">
    <name type="scientific">Candidatus Terrybacteria bacterium RIFCSPLOWO2_01_FULL_58_14</name>
    <dbReference type="NCBI Taxonomy" id="1802369"/>
    <lineage>
        <taxon>Bacteria</taxon>
        <taxon>Candidatus Terryibacteriota</taxon>
    </lineage>
</organism>
<dbReference type="PROSITE" id="PS51447">
    <property type="entry name" value="FDX_ACB"/>
    <property type="match status" value="1"/>
</dbReference>
<dbReference type="AlphaFoldDB" id="A0A1G2Q0G3"/>
<dbReference type="InterPro" id="IPR041616">
    <property type="entry name" value="PheRS_beta_core"/>
</dbReference>
<dbReference type="SUPFAM" id="SSF54991">
    <property type="entry name" value="Anticodon-binding domain of PheRS"/>
    <property type="match status" value="1"/>
</dbReference>
<evidence type="ECO:0000259" key="1">
    <source>
        <dbReference type="PROSITE" id="PS51447"/>
    </source>
</evidence>
<comment type="caution">
    <text evidence="2">The sequence shown here is derived from an EMBL/GenBank/DDBJ whole genome shotgun (WGS) entry which is preliminary data.</text>
</comment>
<dbReference type="SUPFAM" id="SSF55681">
    <property type="entry name" value="Class II aaRS and biotin synthetases"/>
    <property type="match status" value="1"/>
</dbReference>
<dbReference type="SMART" id="SM00896">
    <property type="entry name" value="FDX-ACB"/>
    <property type="match status" value="1"/>
</dbReference>
<evidence type="ECO:0000313" key="2">
    <source>
        <dbReference type="EMBL" id="OHA53331.1"/>
    </source>
</evidence>
<dbReference type="EMBL" id="MHSZ01000017">
    <property type="protein sequence ID" value="OHA53331.1"/>
    <property type="molecule type" value="Genomic_DNA"/>
</dbReference>
<evidence type="ECO:0000313" key="3">
    <source>
        <dbReference type="Proteomes" id="UP000177865"/>
    </source>
</evidence>
<feature type="domain" description="FDX-ACB" evidence="1">
    <location>
        <begin position="211"/>
        <end position="303"/>
    </location>
</feature>
<protein>
    <recommendedName>
        <fullName evidence="1">FDX-ACB domain-containing protein</fullName>
    </recommendedName>
</protein>
<gene>
    <name evidence="2" type="ORF">A2991_01610</name>
</gene>